<name>A0ABD2FYU7_PAGBO</name>
<evidence type="ECO:0000256" key="1">
    <source>
        <dbReference type="SAM" id="MobiDB-lite"/>
    </source>
</evidence>
<evidence type="ECO:0000313" key="2">
    <source>
        <dbReference type="EMBL" id="KAL3046883.1"/>
    </source>
</evidence>
<protein>
    <submittedName>
        <fullName evidence="2">Uncharacterized protein</fullName>
    </submittedName>
</protein>
<dbReference type="Proteomes" id="UP001619887">
    <property type="component" value="Unassembled WGS sequence"/>
</dbReference>
<evidence type="ECO:0000313" key="3">
    <source>
        <dbReference type="Proteomes" id="UP001619887"/>
    </source>
</evidence>
<reference evidence="2 3" key="1">
    <citation type="journal article" date="2022" name="G3 (Bethesda)">
        <title>Evaluating Illumina-, Nanopore-, and PacBio-based genome assembly strategies with the bald notothen, Trematomus borchgrevinki.</title>
        <authorList>
            <person name="Rayamajhi N."/>
            <person name="Cheng C.C."/>
            <person name="Catchen J.M."/>
        </authorList>
    </citation>
    <scope>NUCLEOTIDE SEQUENCE [LARGE SCALE GENOMIC DNA]</scope>
    <source>
        <strain evidence="2">AGRC-2024</strain>
    </source>
</reference>
<gene>
    <name evidence="2" type="ORF">OYC64_021161</name>
</gene>
<sequence length="72" mass="7709">MHGETLQSGVFSGSLVVGGQSNRGQLVKEAECLSLKRDISGSQSNVVTSSTTRVNKTPTSHKVVVQETREIH</sequence>
<feature type="compositionally biased region" description="Polar residues" evidence="1">
    <location>
        <begin position="43"/>
        <end position="60"/>
    </location>
</feature>
<feature type="region of interest" description="Disordered" evidence="1">
    <location>
        <begin position="43"/>
        <end position="72"/>
    </location>
</feature>
<comment type="caution">
    <text evidence="2">The sequence shown here is derived from an EMBL/GenBank/DDBJ whole genome shotgun (WGS) entry which is preliminary data.</text>
</comment>
<organism evidence="2 3">
    <name type="scientific">Pagothenia borchgrevinki</name>
    <name type="common">Bald rockcod</name>
    <name type="synonym">Trematomus borchgrevinki</name>
    <dbReference type="NCBI Taxonomy" id="8213"/>
    <lineage>
        <taxon>Eukaryota</taxon>
        <taxon>Metazoa</taxon>
        <taxon>Chordata</taxon>
        <taxon>Craniata</taxon>
        <taxon>Vertebrata</taxon>
        <taxon>Euteleostomi</taxon>
        <taxon>Actinopterygii</taxon>
        <taxon>Neopterygii</taxon>
        <taxon>Teleostei</taxon>
        <taxon>Neoteleostei</taxon>
        <taxon>Acanthomorphata</taxon>
        <taxon>Eupercaria</taxon>
        <taxon>Perciformes</taxon>
        <taxon>Notothenioidei</taxon>
        <taxon>Nototheniidae</taxon>
        <taxon>Pagothenia</taxon>
    </lineage>
</organism>
<dbReference type="AlphaFoldDB" id="A0ABD2FYU7"/>
<accession>A0ABD2FYU7</accession>
<dbReference type="EMBL" id="JBIYXZ010002084">
    <property type="protein sequence ID" value="KAL3046883.1"/>
    <property type="molecule type" value="Genomic_DNA"/>
</dbReference>
<keyword evidence="3" id="KW-1185">Reference proteome</keyword>
<reference evidence="2 3" key="2">
    <citation type="journal article" date="2024" name="G3 (Bethesda)">
        <title>The genome of the cryopelagic Antarctic bald notothen, Trematomus borchgrevinki.</title>
        <authorList>
            <person name="Rayamajhi N."/>
            <person name="Rivera-Colon A.G."/>
            <person name="Minhas B.F."/>
            <person name="Cheng C.C."/>
            <person name="Catchen J.M."/>
        </authorList>
    </citation>
    <scope>NUCLEOTIDE SEQUENCE [LARGE SCALE GENOMIC DNA]</scope>
    <source>
        <strain evidence="2">AGRC-2024</strain>
    </source>
</reference>
<proteinExistence type="predicted"/>